<feature type="compositionally biased region" description="Basic residues" evidence="1">
    <location>
        <begin position="1"/>
        <end position="11"/>
    </location>
</feature>
<name>A0AAV6M5F5_9ROSI</name>
<sequence>MVAGKGTRRRNLVPSTSHTIPKDFPESQKPQTLWRILPLAKQRGTNSVRNDELQMVNNNQPETTSIPTEPTKAEYVMGVKGRSSRRS</sequence>
<evidence type="ECO:0000256" key="1">
    <source>
        <dbReference type="SAM" id="MobiDB-lite"/>
    </source>
</evidence>
<protein>
    <submittedName>
        <fullName evidence="2">Uncharacterized protein</fullName>
    </submittedName>
</protein>
<keyword evidence="3" id="KW-1185">Reference proteome</keyword>
<organism evidence="2 3">
    <name type="scientific">Cucurbita argyrosperma subsp. sororia</name>
    <dbReference type="NCBI Taxonomy" id="37648"/>
    <lineage>
        <taxon>Eukaryota</taxon>
        <taxon>Viridiplantae</taxon>
        <taxon>Streptophyta</taxon>
        <taxon>Embryophyta</taxon>
        <taxon>Tracheophyta</taxon>
        <taxon>Spermatophyta</taxon>
        <taxon>Magnoliopsida</taxon>
        <taxon>eudicotyledons</taxon>
        <taxon>Gunneridae</taxon>
        <taxon>Pentapetalae</taxon>
        <taxon>rosids</taxon>
        <taxon>fabids</taxon>
        <taxon>Cucurbitales</taxon>
        <taxon>Cucurbitaceae</taxon>
        <taxon>Cucurbiteae</taxon>
        <taxon>Cucurbita</taxon>
    </lineage>
</organism>
<dbReference type="Proteomes" id="UP000685013">
    <property type="component" value="Chromosome 17"/>
</dbReference>
<gene>
    <name evidence="2" type="ORF">SDJN03_25879</name>
</gene>
<comment type="caution">
    <text evidence="2">The sequence shown here is derived from an EMBL/GenBank/DDBJ whole genome shotgun (WGS) entry which is preliminary data.</text>
</comment>
<proteinExistence type="predicted"/>
<feature type="compositionally biased region" description="Polar residues" evidence="1">
    <location>
        <begin position="55"/>
        <end position="68"/>
    </location>
</feature>
<reference evidence="2 3" key="1">
    <citation type="journal article" date="2021" name="Hortic Res">
        <title>The domestication of Cucurbita argyrosperma as revealed by the genome of its wild relative.</title>
        <authorList>
            <person name="Barrera-Redondo J."/>
            <person name="Sanchez-de la Vega G."/>
            <person name="Aguirre-Liguori J.A."/>
            <person name="Castellanos-Morales G."/>
            <person name="Gutierrez-Guerrero Y.T."/>
            <person name="Aguirre-Dugua X."/>
            <person name="Aguirre-Planter E."/>
            <person name="Tenaillon M.I."/>
            <person name="Lira-Saade R."/>
            <person name="Eguiarte L.E."/>
        </authorList>
    </citation>
    <scope>NUCLEOTIDE SEQUENCE [LARGE SCALE GENOMIC DNA]</scope>
    <source>
        <strain evidence="2">JBR-2021</strain>
    </source>
</reference>
<evidence type="ECO:0000313" key="3">
    <source>
        <dbReference type="Proteomes" id="UP000685013"/>
    </source>
</evidence>
<evidence type="ECO:0000313" key="2">
    <source>
        <dbReference type="EMBL" id="KAG6575240.1"/>
    </source>
</evidence>
<dbReference type="AlphaFoldDB" id="A0AAV6M5F5"/>
<dbReference type="EMBL" id="JAGKQH010000017">
    <property type="protein sequence ID" value="KAG6575240.1"/>
    <property type="molecule type" value="Genomic_DNA"/>
</dbReference>
<accession>A0AAV6M5F5</accession>
<feature type="region of interest" description="Disordered" evidence="1">
    <location>
        <begin position="45"/>
        <end position="71"/>
    </location>
</feature>
<feature type="region of interest" description="Disordered" evidence="1">
    <location>
        <begin position="1"/>
        <end position="29"/>
    </location>
</feature>
<feature type="non-terminal residue" evidence="2">
    <location>
        <position position="1"/>
    </location>
</feature>